<evidence type="ECO:0000256" key="4">
    <source>
        <dbReference type="ARBA" id="ARBA00023139"/>
    </source>
</evidence>
<keyword evidence="7 8" id="KW-0131">Cell cycle</keyword>
<dbReference type="InterPro" id="IPR006665">
    <property type="entry name" value="OmpA-like"/>
</dbReference>
<dbReference type="GO" id="GO:0009279">
    <property type="term" value="C:cell outer membrane"/>
    <property type="evidence" value="ECO:0007669"/>
    <property type="project" value="UniProtKB-SubCell"/>
</dbReference>
<evidence type="ECO:0000256" key="9">
    <source>
        <dbReference type="SAM" id="SignalP"/>
    </source>
</evidence>
<dbReference type="PROSITE" id="PS51257">
    <property type="entry name" value="PROKAR_LIPOPROTEIN"/>
    <property type="match status" value="1"/>
</dbReference>
<dbReference type="PROSITE" id="PS51123">
    <property type="entry name" value="OMPA_2"/>
    <property type="match status" value="1"/>
</dbReference>
<dbReference type="RefSeq" id="WP_116269774.1">
    <property type="nucleotide sequence ID" value="NZ_BGZJ01000001.1"/>
</dbReference>
<comment type="subunit">
    <text evidence="8">The Tol-Pal system is composed of five core proteins: the inner membrane proteins TolA, TolQ and TolR, the periplasmic protein TolB and the outer membrane protein Pal. They form a network linking the inner and outer membranes and the peptidoglycan layer.</text>
</comment>
<gene>
    <name evidence="8" type="primary">pal</name>
    <name evidence="11" type="ORF">MESMUL_07440</name>
</gene>
<dbReference type="PANTHER" id="PTHR30329">
    <property type="entry name" value="STATOR ELEMENT OF FLAGELLAR MOTOR COMPLEX"/>
    <property type="match status" value="1"/>
</dbReference>
<dbReference type="InterPro" id="IPR014169">
    <property type="entry name" value="Pal_lipo_C"/>
</dbReference>
<sequence length="180" mass="19195">MQFSVRTLVAVLATAGILAGCSSVPVDGAKTAGTTTTAASTSGSQNGQGVTVDNSAVKTVEVDPLNDPKSPLAQRSVYFALDSYSVAPQYDQMLSAHANYLMSHQNRNIVVEGNTDERGSSEYNLALGQKRSEAVISKLKLLGVPATRMEAVSFGKEKPLAKGSNEEAWAKNRRADIRYR</sequence>
<dbReference type="InterPro" id="IPR039001">
    <property type="entry name" value="Pal"/>
</dbReference>
<dbReference type="PRINTS" id="PR01021">
    <property type="entry name" value="OMPADOMAIN"/>
</dbReference>
<organism evidence="11 12">
    <name type="scientific">Mesosutterella multiformis</name>
    <dbReference type="NCBI Taxonomy" id="2259133"/>
    <lineage>
        <taxon>Bacteria</taxon>
        <taxon>Pseudomonadati</taxon>
        <taxon>Pseudomonadota</taxon>
        <taxon>Betaproteobacteria</taxon>
        <taxon>Burkholderiales</taxon>
        <taxon>Sutterellaceae</taxon>
        <taxon>Mesosutterella</taxon>
    </lineage>
</organism>
<evidence type="ECO:0000256" key="6">
    <source>
        <dbReference type="ARBA" id="ARBA00023288"/>
    </source>
</evidence>
<dbReference type="NCBIfam" id="TIGR02802">
    <property type="entry name" value="Pal_lipo"/>
    <property type="match status" value="1"/>
</dbReference>
<dbReference type="InterPro" id="IPR050330">
    <property type="entry name" value="Bact_OuterMem_StrucFunc"/>
</dbReference>
<keyword evidence="2 8" id="KW-0732">Signal</keyword>
<evidence type="ECO:0000256" key="5">
    <source>
        <dbReference type="ARBA" id="ARBA00023237"/>
    </source>
</evidence>
<evidence type="ECO:0000313" key="11">
    <source>
        <dbReference type="EMBL" id="GBO93390.1"/>
    </source>
</evidence>
<keyword evidence="3 8" id="KW-0472">Membrane</keyword>
<feature type="domain" description="OmpA-like" evidence="10">
    <location>
        <begin position="66"/>
        <end position="180"/>
    </location>
</feature>
<evidence type="ECO:0000313" key="12">
    <source>
        <dbReference type="Proteomes" id="UP000266091"/>
    </source>
</evidence>
<dbReference type="InterPro" id="IPR006664">
    <property type="entry name" value="OMP_bac"/>
</dbReference>
<comment type="function">
    <text evidence="8">Part of the Tol-Pal system, which plays a role in outer membrane invagination during cell division and is important for maintaining outer membrane integrity.</text>
</comment>
<keyword evidence="12" id="KW-1185">Reference proteome</keyword>
<dbReference type="EMBL" id="BGZJ01000001">
    <property type="protein sequence ID" value="GBO93390.1"/>
    <property type="molecule type" value="Genomic_DNA"/>
</dbReference>
<evidence type="ECO:0000256" key="1">
    <source>
        <dbReference type="ARBA" id="ARBA00022618"/>
    </source>
</evidence>
<accession>A0A401LK07</accession>
<dbReference type="SUPFAM" id="SSF103088">
    <property type="entry name" value="OmpA-like"/>
    <property type="match status" value="1"/>
</dbReference>
<protein>
    <recommendedName>
        <fullName evidence="8">Peptidoglycan-associated lipoprotein</fullName>
        <shortName evidence="8">PAL</shortName>
    </recommendedName>
</protein>
<comment type="caution">
    <text evidence="11">The sequence shown here is derived from an EMBL/GenBank/DDBJ whole genome shotgun (WGS) entry which is preliminary data.</text>
</comment>
<feature type="chain" id="PRO_5030071263" description="Peptidoglycan-associated lipoprotein" evidence="9">
    <location>
        <begin position="20"/>
        <end position="180"/>
    </location>
</feature>
<reference evidence="11 12" key="1">
    <citation type="journal article" date="2018" name="Int. J. Syst. Evol. Microbiol.">
        <title>Mesosutterella multiformis gen. nov., sp. nov., a member of the family Sutterellaceae and Sutterella megalosphaeroides sp. nov., isolated from human faeces.</title>
        <authorList>
            <person name="Sakamoto M."/>
            <person name="Ikeyama N."/>
            <person name="Kunihiro T."/>
            <person name="Iino T."/>
            <person name="Yuki M."/>
            <person name="Ohkuma M."/>
        </authorList>
    </citation>
    <scope>NUCLEOTIDE SEQUENCE [LARGE SCALE GENOMIC DNA]</scope>
    <source>
        <strain evidence="11 12">4NBBH2</strain>
    </source>
</reference>
<name>A0A388SD87_9BURK</name>
<dbReference type="CDD" id="cd07185">
    <property type="entry name" value="OmpA_C-like"/>
    <property type="match status" value="1"/>
</dbReference>
<dbReference type="PANTHER" id="PTHR30329:SF21">
    <property type="entry name" value="LIPOPROTEIN YIAD-RELATED"/>
    <property type="match status" value="1"/>
</dbReference>
<dbReference type="GO" id="GO:0051301">
    <property type="term" value="P:cell division"/>
    <property type="evidence" value="ECO:0007669"/>
    <property type="project" value="UniProtKB-UniRule"/>
</dbReference>
<dbReference type="AlphaFoldDB" id="A0A388SD87"/>
<dbReference type="OrthoDB" id="9809164at2"/>
<evidence type="ECO:0000256" key="8">
    <source>
        <dbReference type="HAMAP-Rule" id="MF_02204"/>
    </source>
</evidence>
<comment type="subcellular location">
    <subcellularLocation>
        <location evidence="8">Cell outer membrane</location>
        <topology evidence="8">Lipid-anchor</topology>
    </subcellularLocation>
</comment>
<accession>A0A388SD87</accession>
<evidence type="ECO:0000256" key="2">
    <source>
        <dbReference type="ARBA" id="ARBA00022729"/>
    </source>
</evidence>
<keyword evidence="1 8" id="KW-0132">Cell division</keyword>
<evidence type="ECO:0000256" key="7">
    <source>
        <dbReference type="ARBA" id="ARBA00023306"/>
    </source>
</evidence>
<feature type="signal peptide" evidence="9">
    <location>
        <begin position="1"/>
        <end position="19"/>
    </location>
</feature>
<keyword evidence="4 8" id="KW-0564">Palmitate</keyword>
<evidence type="ECO:0000256" key="3">
    <source>
        <dbReference type="ARBA" id="ARBA00023136"/>
    </source>
</evidence>
<dbReference type="Proteomes" id="UP000266091">
    <property type="component" value="Unassembled WGS sequence"/>
</dbReference>
<dbReference type="HAMAP" id="MF_02204">
    <property type="entry name" value="Pal"/>
    <property type="match status" value="1"/>
</dbReference>
<keyword evidence="5 8" id="KW-0998">Cell outer membrane</keyword>
<keyword evidence="6 8" id="KW-0449">Lipoprotein</keyword>
<dbReference type="Pfam" id="PF00691">
    <property type="entry name" value="OmpA"/>
    <property type="match status" value="1"/>
</dbReference>
<evidence type="ECO:0000259" key="10">
    <source>
        <dbReference type="PROSITE" id="PS51123"/>
    </source>
</evidence>
<dbReference type="InterPro" id="IPR036737">
    <property type="entry name" value="OmpA-like_sf"/>
</dbReference>
<proteinExistence type="inferred from homology"/>
<comment type="similarity">
    <text evidence="8">Belongs to the Pal lipoprotein family.</text>
</comment>
<dbReference type="Gene3D" id="3.30.1330.60">
    <property type="entry name" value="OmpA-like domain"/>
    <property type="match status" value="1"/>
</dbReference>